<name>A0ABV4C897_9MYCO</name>
<evidence type="ECO:0000313" key="1">
    <source>
        <dbReference type="EMBL" id="MEY8018774.1"/>
    </source>
</evidence>
<dbReference type="Proteomes" id="UP001564760">
    <property type="component" value="Unassembled WGS sequence"/>
</dbReference>
<sequence length="226" mass="24758">MKGSVVMGQYYAPMIIDKPVAPTVRWWFAAHIYGNGLKLMEHSYVGNRFVRAVETFLRLDGGMRVVWAGDYADNEVDGENLWQKTLTPNHDDHDYSRCVAITAGLEPLYPGYESTLNAVVSAAHVVDVPLASDDECRYVLNLDTREYVDTTRAPFADPGSDWTARIHPLPLLTCEGNNRGGGDYRSNAAVIGSWARARVSVGGHAPAGFSELDFAAVLPAEGEILV</sequence>
<organism evidence="1 2">
    <name type="scientific">Mycobacterium servetii</name>
    <dbReference type="NCBI Taxonomy" id="3237418"/>
    <lineage>
        <taxon>Bacteria</taxon>
        <taxon>Bacillati</taxon>
        <taxon>Actinomycetota</taxon>
        <taxon>Actinomycetes</taxon>
        <taxon>Mycobacteriales</taxon>
        <taxon>Mycobacteriaceae</taxon>
        <taxon>Mycobacterium</taxon>
    </lineage>
</organism>
<comment type="caution">
    <text evidence="1">The sequence shown here is derived from an EMBL/GenBank/DDBJ whole genome shotgun (WGS) entry which is preliminary data.</text>
</comment>
<reference evidence="1 2" key="1">
    <citation type="submission" date="2024-08" db="EMBL/GenBank/DDBJ databases">
        <title>Mycobacterium servetensis sp. nov., a novel rapid-growing mycobacterial species recovered from a human patient in Zaragoza, Spain.</title>
        <authorList>
            <person name="Tristancho-Baro A.I."/>
            <person name="Buenestado-Serrano S."/>
            <person name="Garcia De Viedma D."/>
            <person name="Milagro-Beamonte A."/>
            <person name="Burillo N."/>
            <person name="Sanz S."/>
            <person name="Lopez-Calleja A.I."/>
            <person name="Penas-Utrilla D."/>
            <person name="Guardingo M."/>
            <person name="Garcia M.J."/>
            <person name="Vinuelas-Bayon J."/>
        </authorList>
    </citation>
    <scope>NUCLEOTIDE SEQUENCE [LARGE SCALE GENOMIC DNA]</scope>
    <source>
        <strain evidence="2">HUMS_12744610</strain>
    </source>
</reference>
<accession>A0ABV4C897</accession>
<dbReference type="EMBL" id="JBGEDP010000002">
    <property type="protein sequence ID" value="MEY8018774.1"/>
    <property type="molecule type" value="Genomic_DNA"/>
</dbReference>
<protein>
    <submittedName>
        <fullName evidence="1">Uncharacterized protein</fullName>
    </submittedName>
</protein>
<gene>
    <name evidence="1" type="ORF">AB8998_29295</name>
</gene>
<keyword evidence="2" id="KW-1185">Reference proteome</keyword>
<proteinExistence type="predicted"/>
<dbReference type="RefSeq" id="WP_369741844.1">
    <property type="nucleotide sequence ID" value="NZ_JBGEDP010000002.1"/>
</dbReference>
<evidence type="ECO:0000313" key="2">
    <source>
        <dbReference type="Proteomes" id="UP001564760"/>
    </source>
</evidence>